<comment type="caution">
    <text evidence="2">The sequence shown here is derived from an EMBL/GenBank/DDBJ whole genome shotgun (WGS) entry which is preliminary data.</text>
</comment>
<feature type="compositionally biased region" description="Basic and acidic residues" evidence="1">
    <location>
        <begin position="322"/>
        <end position="335"/>
    </location>
</feature>
<protein>
    <submittedName>
        <fullName evidence="2">Uncharacterized protein</fullName>
    </submittedName>
</protein>
<dbReference type="EMBL" id="MIGC01001955">
    <property type="protein sequence ID" value="PHJ21897.1"/>
    <property type="molecule type" value="Genomic_DNA"/>
</dbReference>
<gene>
    <name evidence="2" type="ORF">CSUI_004252</name>
</gene>
<evidence type="ECO:0000256" key="1">
    <source>
        <dbReference type="SAM" id="MobiDB-lite"/>
    </source>
</evidence>
<dbReference type="RefSeq" id="XP_067923576.1">
    <property type="nucleotide sequence ID" value="XM_068064445.1"/>
</dbReference>
<sequence length="406" mass="45864">MAFSKKKKTREKEKRHHSHKSEKRKKDKSKKRHGKRHSSSESSSSSSPSSSRSPSPRRSEGRRDCWYREEWLIRSSSSSRTHPPLNFCPTGNTVIRCKKSEFSSSGSPHYTRTSILEVSGKHLNSRRDSSRHRKRSRSPLSTRCPDTAHAGGSPGNGSRSDRRPWRYRSPSSGDDSFADNHEPSRDRDSATRHEEQQKEERNRYRHLLERPKSNFHDAPLESSWLTDTSSSRKTQINTFGRRRNSSFSEASFLSTEREGNATEHADSNGQKGSGDVGTNGVKTAASDYELKAYRQAFGLNVGSYTLVDEDDISQIPSSTRASRLDHTEKGSEDPSKSVSCPAPLLTSTLLNVGKDHPEKGVSKGGGGHERISRKTHPHLYFQCWGCEAFNRKTCHQCWKCKRLFSL</sequence>
<dbReference type="GeneID" id="94427656"/>
<accession>A0A2C6KXY1</accession>
<keyword evidence="3" id="KW-1185">Reference proteome</keyword>
<feature type="compositionally biased region" description="Polar residues" evidence="1">
    <location>
        <begin position="223"/>
        <end position="238"/>
    </location>
</feature>
<feature type="compositionally biased region" description="Basic residues" evidence="1">
    <location>
        <begin position="1"/>
        <end position="37"/>
    </location>
</feature>
<evidence type="ECO:0000313" key="2">
    <source>
        <dbReference type="EMBL" id="PHJ21897.1"/>
    </source>
</evidence>
<feature type="compositionally biased region" description="Basic and acidic residues" evidence="1">
    <location>
        <begin position="178"/>
        <end position="219"/>
    </location>
</feature>
<dbReference type="VEuPathDB" id="ToxoDB:CSUI_004252"/>
<feature type="region of interest" description="Disordered" evidence="1">
    <location>
        <begin position="317"/>
        <end position="339"/>
    </location>
</feature>
<feature type="compositionally biased region" description="Polar residues" evidence="1">
    <location>
        <begin position="245"/>
        <end position="254"/>
    </location>
</feature>
<feature type="compositionally biased region" description="Basic and acidic residues" evidence="1">
    <location>
        <begin position="255"/>
        <end position="266"/>
    </location>
</feature>
<dbReference type="OrthoDB" id="333724at2759"/>
<name>A0A2C6KXY1_9APIC</name>
<organism evidence="2 3">
    <name type="scientific">Cystoisospora suis</name>
    <dbReference type="NCBI Taxonomy" id="483139"/>
    <lineage>
        <taxon>Eukaryota</taxon>
        <taxon>Sar</taxon>
        <taxon>Alveolata</taxon>
        <taxon>Apicomplexa</taxon>
        <taxon>Conoidasida</taxon>
        <taxon>Coccidia</taxon>
        <taxon>Eucoccidiorida</taxon>
        <taxon>Eimeriorina</taxon>
        <taxon>Sarcocystidae</taxon>
        <taxon>Cystoisospora</taxon>
    </lineage>
</organism>
<evidence type="ECO:0000313" key="3">
    <source>
        <dbReference type="Proteomes" id="UP000221165"/>
    </source>
</evidence>
<feature type="region of interest" description="Disordered" evidence="1">
    <location>
        <begin position="1"/>
        <end position="62"/>
    </location>
</feature>
<reference evidence="2 3" key="1">
    <citation type="journal article" date="2017" name="Int. J. Parasitol.">
        <title>The genome of the protozoan parasite Cystoisospora suis and a reverse vaccinology approach to identify vaccine candidates.</title>
        <authorList>
            <person name="Palmieri N."/>
            <person name="Shrestha A."/>
            <person name="Ruttkowski B."/>
            <person name="Beck T."/>
            <person name="Vogl C."/>
            <person name="Tomley F."/>
            <person name="Blake D.P."/>
            <person name="Joachim A."/>
        </authorList>
    </citation>
    <scope>NUCLEOTIDE SEQUENCE [LARGE SCALE GENOMIC DNA]</scope>
    <source>
        <strain evidence="2 3">Wien I</strain>
    </source>
</reference>
<feature type="compositionally biased region" description="Polar residues" evidence="1">
    <location>
        <begin position="102"/>
        <end position="116"/>
    </location>
</feature>
<feature type="region of interest" description="Disordered" evidence="1">
    <location>
        <begin position="99"/>
        <end position="279"/>
    </location>
</feature>
<dbReference type="Proteomes" id="UP000221165">
    <property type="component" value="Unassembled WGS sequence"/>
</dbReference>
<proteinExistence type="predicted"/>
<feature type="compositionally biased region" description="Low complexity" evidence="1">
    <location>
        <begin position="40"/>
        <end position="56"/>
    </location>
</feature>
<dbReference type="AlphaFoldDB" id="A0A2C6KXY1"/>